<organism evidence="3 4">
    <name type="scientific">[Empedobacter] haloabium</name>
    <dbReference type="NCBI Taxonomy" id="592317"/>
    <lineage>
        <taxon>Bacteria</taxon>
        <taxon>Pseudomonadati</taxon>
        <taxon>Pseudomonadota</taxon>
        <taxon>Betaproteobacteria</taxon>
        <taxon>Burkholderiales</taxon>
        <taxon>Oxalobacteraceae</taxon>
        <taxon>Telluria group</taxon>
        <taxon>Telluria group incertae sedis</taxon>
    </lineage>
</organism>
<proteinExistence type="predicted"/>
<keyword evidence="4" id="KW-1185">Reference proteome</keyword>
<feature type="chain" id="PRO_5045663544" evidence="1">
    <location>
        <begin position="28"/>
        <end position="182"/>
    </location>
</feature>
<gene>
    <name evidence="3" type="ORF">E7V67_009405</name>
</gene>
<evidence type="ECO:0000256" key="1">
    <source>
        <dbReference type="SAM" id="SignalP"/>
    </source>
</evidence>
<dbReference type="NCBIfam" id="NF038126">
    <property type="entry name" value="PEP_CTERM_FxDxF"/>
    <property type="match status" value="1"/>
</dbReference>
<dbReference type="Pfam" id="PF07589">
    <property type="entry name" value="PEP-CTERM"/>
    <property type="match status" value="1"/>
</dbReference>
<accession>A0ABZ1UT53</accession>
<sequence>MKKALFSKVAGSLLLSAGLLASGVAAADTTLTFDAAGNATFGMTHATTGSYTDTFLFSVSDALASASGTAVAGKTKIDTARLANYGITDITFFSEVGGVRTNLATTFDADGSISFFPEADLVAGNYGFTVTGNTLLSGKGGSYAGNLNLVSAVPEPTTYAMLGLGLGMLAFTARRKANNKLG</sequence>
<evidence type="ECO:0000259" key="2">
    <source>
        <dbReference type="Pfam" id="PF07589"/>
    </source>
</evidence>
<evidence type="ECO:0000313" key="3">
    <source>
        <dbReference type="EMBL" id="WUR15303.1"/>
    </source>
</evidence>
<name>A0ABZ1UT53_9BURK</name>
<feature type="signal peptide" evidence="1">
    <location>
        <begin position="1"/>
        <end position="27"/>
    </location>
</feature>
<feature type="domain" description="Ice-binding protein C-terminal" evidence="2">
    <location>
        <begin position="152"/>
        <end position="176"/>
    </location>
</feature>
<dbReference type="Proteomes" id="UP000321323">
    <property type="component" value="Chromosome"/>
</dbReference>
<dbReference type="InterPro" id="IPR013424">
    <property type="entry name" value="Ice-binding_C"/>
</dbReference>
<dbReference type="EMBL" id="CP136508">
    <property type="protein sequence ID" value="WUR15303.1"/>
    <property type="molecule type" value="Genomic_DNA"/>
</dbReference>
<keyword evidence="1" id="KW-0732">Signal</keyword>
<reference evidence="3 4" key="1">
    <citation type="journal article" date="2019" name="Int. J. Syst. Evol. Microbiol.">
        <title>The Draft Whole-Genome Sequence of the Antibiotic Producer Empedobacter haloabium ATCC 31962 Provides Indications for Its Taxonomic Reclassification.</title>
        <authorList>
            <person name="Miess H."/>
            <person name="Arlt P."/>
            <person name="Apel A.K."/>
            <person name="Weber T."/>
            <person name="Nieselt K."/>
            <person name="Hanssen F."/>
            <person name="Czemmel S."/>
            <person name="Nahnsen S."/>
            <person name="Gross H."/>
        </authorList>
    </citation>
    <scope>NUCLEOTIDE SEQUENCE [LARGE SCALE GENOMIC DNA]</scope>
    <source>
        <strain evidence="3 4">ATCC 31962</strain>
    </source>
</reference>
<protein>
    <submittedName>
        <fullName evidence="3">FxDxF family PEP-CTERM protein</fullName>
    </submittedName>
</protein>
<evidence type="ECO:0000313" key="4">
    <source>
        <dbReference type="Proteomes" id="UP000321323"/>
    </source>
</evidence>
<dbReference type="NCBIfam" id="TIGR02595">
    <property type="entry name" value="PEP_CTERM"/>
    <property type="match status" value="1"/>
</dbReference>